<keyword evidence="2" id="KW-0813">Transport</keyword>
<dbReference type="CDD" id="cd17325">
    <property type="entry name" value="MFS_MdtG_SLC18_like"/>
    <property type="match status" value="1"/>
</dbReference>
<feature type="transmembrane region" description="Helical" evidence="7">
    <location>
        <begin position="385"/>
        <end position="406"/>
    </location>
</feature>
<evidence type="ECO:0000256" key="6">
    <source>
        <dbReference type="SAM" id="MobiDB-lite"/>
    </source>
</evidence>
<protein>
    <recommendedName>
        <fullName evidence="8">Major facilitator superfamily (MFS) profile domain-containing protein</fullName>
    </recommendedName>
</protein>
<dbReference type="Proteomes" id="UP000761534">
    <property type="component" value="Unassembled WGS sequence"/>
</dbReference>
<feature type="transmembrane region" description="Helical" evidence="7">
    <location>
        <begin position="33"/>
        <end position="60"/>
    </location>
</feature>
<dbReference type="InterPro" id="IPR050930">
    <property type="entry name" value="MFS_Vesicular_Transporter"/>
</dbReference>
<comment type="caution">
    <text evidence="9">The sequence shown here is derived from an EMBL/GenBank/DDBJ whole genome shotgun (WGS) entry which is preliminary data.</text>
</comment>
<keyword evidence="4 7" id="KW-1133">Transmembrane helix</keyword>
<proteinExistence type="predicted"/>
<feature type="transmembrane region" description="Helical" evidence="7">
    <location>
        <begin position="109"/>
        <end position="130"/>
    </location>
</feature>
<dbReference type="PANTHER" id="PTHR23506:SF23">
    <property type="entry name" value="GH10249P"/>
    <property type="match status" value="1"/>
</dbReference>
<feature type="transmembrane region" description="Helical" evidence="7">
    <location>
        <begin position="166"/>
        <end position="188"/>
    </location>
</feature>
<dbReference type="PANTHER" id="PTHR23506">
    <property type="entry name" value="GH10249P"/>
    <property type="match status" value="1"/>
</dbReference>
<dbReference type="SUPFAM" id="SSF103473">
    <property type="entry name" value="MFS general substrate transporter"/>
    <property type="match status" value="1"/>
</dbReference>
<name>A0A642VDJ5_9ASCO</name>
<dbReference type="InterPro" id="IPR011701">
    <property type="entry name" value="MFS"/>
</dbReference>
<evidence type="ECO:0000256" key="4">
    <source>
        <dbReference type="ARBA" id="ARBA00022989"/>
    </source>
</evidence>
<accession>A0A642VDJ5</accession>
<dbReference type="Pfam" id="PF07690">
    <property type="entry name" value="MFS_1"/>
    <property type="match status" value="1"/>
</dbReference>
<feature type="transmembrane region" description="Helical" evidence="7">
    <location>
        <begin position="80"/>
        <end position="97"/>
    </location>
</feature>
<keyword evidence="3 7" id="KW-0812">Transmembrane</keyword>
<feature type="transmembrane region" description="Helical" evidence="7">
    <location>
        <begin position="330"/>
        <end position="349"/>
    </location>
</feature>
<gene>
    <name evidence="9" type="ORF">TRICI_000404</name>
</gene>
<feature type="transmembrane region" description="Helical" evidence="7">
    <location>
        <begin position="361"/>
        <end position="379"/>
    </location>
</feature>
<dbReference type="VEuPathDB" id="FungiDB:TRICI_000404"/>
<evidence type="ECO:0000313" key="9">
    <source>
        <dbReference type="EMBL" id="KAA8917455.1"/>
    </source>
</evidence>
<evidence type="ECO:0000256" key="1">
    <source>
        <dbReference type="ARBA" id="ARBA00004141"/>
    </source>
</evidence>
<dbReference type="PROSITE" id="PS50850">
    <property type="entry name" value="MFS"/>
    <property type="match status" value="1"/>
</dbReference>
<dbReference type="EMBL" id="SWFS01000034">
    <property type="protein sequence ID" value="KAA8917455.1"/>
    <property type="molecule type" value="Genomic_DNA"/>
</dbReference>
<feature type="region of interest" description="Disordered" evidence="6">
    <location>
        <begin position="226"/>
        <end position="262"/>
    </location>
</feature>
<feature type="compositionally biased region" description="Polar residues" evidence="6">
    <location>
        <begin position="230"/>
        <end position="248"/>
    </location>
</feature>
<dbReference type="InterPro" id="IPR036259">
    <property type="entry name" value="MFS_trans_sf"/>
</dbReference>
<feature type="transmembrane region" description="Helical" evidence="7">
    <location>
        <begin position="136"/>
        <end position="154"/>
    </location>
</feature>
<feature type="transmembrane region" description="Helical" evidence="7">
    <location>
        <begin position="437"/>
        <end position="456"/>
    </location>
</feature>
<reference evidence="9" key="1">
    <citation type="journal article" date="2019" name="G3 (Bethesda)">
        <title>Genome Assemblies of Two Rare Opportunistic Yeast Pathogens: Diutina rugosa (syn. Candida rugosa) and Trichomonascus ciferrii (syn. Candida ciferrii).</title>
        <authorList>
            <person name="Mixao V."/>
            <person name="Saus E."/>
            <person name="Hansen A.P."/>
            <person name="Lass-Florl C."/>
            <person name="Gabaldon T."/>
        </authorList>
    </citation>
    <scope>NUCLEOTIDE SEQUENCE</scope>
    <source>
        <strain evidence="9">CBS 4856</strain>
    </source>
</reference>
<dbReference type="InterPro" id="IPR020846">
    <property type="entry name" value="MFS_dom"/>
</dbReference>
<comment type="subcellular location">
    <subcellularLocation>
        <location evidence="1">Membrane</location>
        <topology evidence="1">Multi-pass membrane protein</topology>
    </subcellularLocation>
</comment>
<evidence type="ECO:0000259" key="8">
    <source>
        <dbReference type="PROSITE" id="PS50850"/>
    </source>
</evidence>
<feature type="domain" description="Major facilitator superfamily (MFS) profile" evidence="8">
    <location>
        <begin position="35"/>
        <end position="491"/>
    </location>
</feature>
<evidence type="ECO:0000256" key="7">
    <source>
        <dbReference type="SAM" id="Phobius"/>
    </source>
</evidence>
<evidence type="ECO:0000313" key="10">
    <source>
        <dbReference type="Proteomes" id="UP000761534"/>
    </source>
</evidence>
<dbReference type="AlphaFoldDB" id="A0A642VDJ5"/>
<sequence>MQSKSFKGRIGIPDISVPLVSSRRMTEARGSTFFIVFTISLAVFTDVFLYGVIIPVIPFAFTQQMGIEPDAVQSAVSKSLAVYSSGLIAGSIAFGYACDKMSNRRVSMLIGLLTLIAATIILCVCKSIALFMVGRAIQGISASVVWSVGLAVIADTAGSHQVAYFMSYPGIAMNLGHFCGPLVGGIVYEKAGYYPVFYVCFGVLVMDVVLRLLMIEKSQLPKKLKKFDNDQSNSSTSNAVELPTTETRGGTPLLTPASQDEESQFHLKVSPYRIHNVDTMFGFKVFPTLGLLKHSSVLITLFQSLIIAWITAAFEATLTLHLKELFDFNSLGSALMFIALAAPCIVEPLIGKLADRFGPRLLVTFGLLMLTPLLILLGVPQHDSVNQIVFFAAILTLIGFGIIVLFPPVMGELCHVVSEIERYNPGKFGPGRGFGQAYGLFFISYSLGALIGPFHSGGVFHDQGWNKTVLSLGIVTAVAAIPSAIFTGGNLIYKFKSRT</sequence>
<evidence type="ECO:0000256" key="2">
    <source>
        <dbReference type="ARBA" id="ARBA00022448"/>
    </source>
</evidence>
<dbReference type="Gene3D" id="1.20.1250.20">
    <property type="entry name" value="MFS general substrate transporter like domains"/>
    <property type="match status" value="2"/>
</dbReference>
<evidence type="ECO:0000256" key="3">
    <source>
        <dbReference type="ARBA" id="ARBA00022692"/>
    </source>
</evidence>
<feature type="transmembrane region" description="Helical" evidence="7">
    <location>
        <begin position="297"/>
        <end position="318"/>
    </location>
</feature>
<keyword evidence="5 7" id="KW-0472">Membrane</keyword>
<dbReference type="GO" id="GO:0016020">
    <property type="term" value="C:membrane"/>
    <property type="evidence" value="ECO:0007669"/>
    <property type="project" value="UniProtKB-SubCell"/>
</dbReference>
<dbReference type="GO" id="GO:0022857">
    <property type="term" value="F:transmembrane transporter activity"/>
    <property type="evidence" value="ECO:0007669"/>
    <property type="project" value="InterPro"/>
</dbReference>
<feature type="transmembrane region" description="Helical" evidence="7">
    <location>
        <begin position="194"/>
        <end position="214"/>
    </location>
</feature>
<keyword evidence="10" id="KW-1185">Reference proteome</keyword>
<evidence type="ECO:0000256" key="5">
    <source>
        <dbReference type="ARBA" id="ARBA00023136"/>
    </source>
</evidence>
<organism evidence="9 10">
    <name type="scientific">Trichomonascus ciferrii</name>
    <dbReference type="NCBI Taxonomy" id="44093"/>
    <lineage>
        <taxon>Eukaryota</taxon>
        <taxon>Fungi</taxon>
        <taxon>Dikarya</taxon>
        <taxon>Ascomycota</taxon>
        <taxon>Saccharomycotina</taxon>
        <taxon>Dipodascomycetes</taxon>
        <taxon>Dipodascales</taxon>
        <taxon>Trichomonascaceae</taxon>
        <taxon>Trichomonascus</taxon>
        <taxon>Trichomonascus ciferrii complex</taxon>
    </lineage>
</organism>
<feature type="transmembrane region" description="Helical" evidence="7">
    <location>
        <begin position="468"/>
        <end position="493"/>
    </location>
</feature>
<dbReference type="OrthoDB" id="5086884at2759"/>